<evidence type="ECO:0000256" key="3">
    <source>
        <dbReference type="ARBA" id="ARBA00022448"/>
    </source>
</evidence>
<dbReference type="AlphaFoldDB" id="A0A0M9VLG6"/>
<comment type="function">
    <text evidence="1">The phosphoenolpyruvate-dependent sugar phosphotransferase system (sugar PTS), a major carbohydrate active transport system, catalyzes the phosphorylation of incoming sugar substrates concomitantly with their translocation across the cell membrane. The enzyme II CmtAB PTS system is involved in D-mannitol transport.</text>
</comment>
<keyword evidence="7" id="KW-0598">Phosphotransferase system</keyword>
<evidence type="ECO:0000256" key="2">
    <source>
        <dbReference type="ARBA" id="ARBA00014783"/>
    </source>
</evidence>
<evidence type="ECO:0000256" key="9">
    <source>
        <dbReference type="ARBA" id="ARBA00029908"/>
    </source>
</evidence>
<evidence type="ECO:0000313" key="14">
    <source>
        <dbReference type="Proteomes" id="UP000037737"/>
    </source>
</evidence>
<dbReference type="Pfam" id="PF00359">
    <property type="entry name" value="PTS_EIIA_2"/>
    <property type="match status" value="1"/>
</dbReference>
<dbReference type="PATRIC" id="fig|84292.3.peg.1613"/>
<reference evidence="13" key="1">
    <citation type="submission" date="2015-04" db="EMBL/GenBank/DDBJ databases">
        <title>Complete genome sequence of Microbacterium chocolatum SIT 101, a bacterium enantioselectively hydrolyzing mesomeric diesters.</title>
        <authorList>
            <person name="Li X."/>
            <person name="Xu Y."/>
        </authorList>
    </citation>
    <scope>NUCLEOTIDE SEQUENCE [LARGE SCALE GENOMIC DNA]</scope>
    <source>
        <strain evidence="13">SIT 101</strain>
    </source>
</reference>
<dbReference type="GO" id="GO:0016301">
    <property type="term" value="F:kinase activity"/>
    <property type="evidence" value="ECO:0007669"/>
    <property type="project" value="UniProtKB-KW"/>
</dbReference>
<dbReference type="InterPro" id="IPR016152">
    <property type="entry name" value="PTrfase/Anion_transptr"/>
</dbReference>
<dbReference type="SUPFAM" id="SSF55804">
    <property type="entry name" value="Phoshotransferase/anion transport protein"/>
    <property type="match status" value="1"/>
</dbReference>
<name>A0A0M9VLG6_9MICO</name>
<sequence length="146" mass="15496">MARDVLGTGQVRIHSGSATREEAMREAADILQSVGAVTGAYFDAMQQREETVSTYMGNELAIPHGTNETKDSILESALSVVRYDGGVDWGGEHVSFVVGIAGKGDEHLEILSQIAILFSEEDEVAKLKAAQTPEELYALVSAAGVG</sequence>
<evidence type="ECO:0000256" key="6">
    <source>
        <dbReference type="ARBA" id="ARBA00022679"/>
    </source>
</evidence>
<evidence type="ECO:0000256" key="10">
    <source>
        <dbReference type="ARBA" id="ARBA00030956"/>
    </source>
</evidence>
<dbReference type="InterPro" id="IPR002178">
    <property type="entry name" value="PTS_EIIA_type-2_dom"/>
</dbReference>
<gene>
    <name evidence="13" type="ORF">XI38_07905</name>
</gene>
<dbReference type="GO" id="GO:0005886">
    <property type="term" value="C:plasma membrane"/>
    <property type="evidence" value="ECO:0007669"/>
    <property type="project" value="TreeGrafter"/>
</dbReference>
<keyword evidence="14" id="KW-1185">Reference proteome</keyword>
<keyword evidence="6" id="KW-0808">Transferase</keyword>
<protein>
    <recommendedName>
        <fullName evidence="2">Mannitol-specific phosphotransferase enzyme IIA component</fullName>
    </recommendedName>
    <alternativeName>
        <fullName evidence="10">EIIA</fullName>
    </alternativeName>
    <alternativeName>
        <fullName evidence="11">EIII</fullName>
    </alternativeName>
    <alternativeName>
        <fullName evidence="9">PTS system mannitol-specific EIIA component</fullName>
    </alternativeName>
</protein>
<evidence type="ECO:0000256" key="5">
    <source>
        <dbReference type="ARBA" id="ARBA00022597"/>
    </source>
</evidence>
<dbReference type="PROSITE" id="PS00372">
    <property type="entry name" value="PTS_EIIA_TYPE_2_HIS"/>
    <property type="match status" value="1"/>
</dbReference>
<evidence type="ECO:0000259" key="12">
    <source>
        <dbReference type="PROSITE" id="PS51094"/>
    </source>
</evidence>
<evidence type="ECO:0000313" key="13">
    <source>
        <dbReference type="EMBL" id="KOS11163.1"/>
    </source>
</evidence>
<evidence type="ECO:0000256" key="1">
    <source>
        <dbReference type="ARBA" id="ARBA00002434"/>
    </source>
</evidence>
<dbReference type="KEGG" id="mcw:A8L33_07250"/>
<comment type="caution">
    <text evidence="13">The sequence shown here is derived from an EMBL/GenBank/DDBJ whole genome shotgun (WGS) entry which is preliminary data.</text>
</comment>
<dbReference type="PANTHER" id="PTHR30181">
    <property type="entry name" value="MANNITOL PERMEASE IIC COMPONENT"/>
    <property type="match status" value="1"/>
</dbReference>
<keyword evidence="8" id="KW-0418">Kinase</keyword>
<accession>A0A0M9VLG6</accession>
<dbReference type="PANTHER" id="PTHR30181:SF2">
    <property type="entry name" value="PTS SYSTEM MANNITOL-SPECIFIC EIICBA COMPONENT"/>
    <property type="match status" value="1"/>
</dbReference>
<dbReference type="GO" id="GO:0009401">
    <property type="term" value="P:phosphoenolpyruvate-dependent sugar phosphotransferase system"/>
    <property type="evidence" value="ECO:0007669"/>
    <property type="project" value="UniProtKB-KW"/>
</dbReference>
<evidence type="ECO:0000256" key="11">
    <source>
        <dbReference type="ARBA" id="ARBA00030962"/>
    </source>
</evidence>
<dbReference type="GO" id="GO:0090563">
    <property type="term" value="F:protein-phosphocysteine-sugar phosphotransferase activity"/>
    <property type="evidence" value="ECO:0007669"/>
    <property type="project" value="TreeGrafter"/>
</dbReference>
<dbReference type="Gene3D" id="3.40.930.10">
    <property type="entry name" value="Mannitol-specific EII, Chain A"/>
    <property type="match status" value="1"/>
</dbReference>
<feature type="domain" description="PTS EIIA type-2" evidence="12">
    <location>
        <begin position="4"/>
        <end position="143"/>
    </location>
</feature>
<evidence type="ECO:0000256" key="4">
    <source>
        <dbReference type="ARBA" id="ARBA00022553"/>
    </source>
</evidence>
<dbReference type="Proteomes" id="UP000037737">
    <property type="component" value="Unassembled WGS sequence"/>
</dbReference>
<organism evidence="13 14">
    <name type="scientific">Microbacterium aurantiacum</name>
    <dbReference type="NCBI Taxonomy" id="162393"/>
    <lineage>
        <taxon>Bacteria</taxon>
        <taxon>Bacillati</taxon>
        <taxon>Actinomycetota</taxon>
        <taxon>Actinomycetes</taxon>
        <taxon>Micrococcales</taxon>
        <taxon>Microbacteriaceae</taxon>
        <taxon>Microbacterium</taxon>
    </lineage>
</organism>
<proteinExistence type="predicted"/>
<dbReference type="EMBL" id="LAVO01000006">
    <property type="protein sequence ID" value="KOS11163.1"/>
    <property type="molecule type" value="Genomic_DNA"/>
</dbReference>
<evidence type="ECO:0000256" key="8">
    <source>
        <dbReference type="ARBA" id="ARBA00022777"/>
    </source>
</evidence>
<dbReference type="CDD" id="cd00211">
    <property type="entry name" value="PTS_IIA_fru"/>
    <property type="match status" value="1"/>
</dbReference>
<keyword evidence="4" id="KW-0597">Phosphoprotein</keyword>
<keyword evidence="5" id="KW-0762">Sugar transport</keyword>
<dbReference type="InterPro" id="IPR050893">
    <property type="entry name" value="Sugar_PTS"/>
</dbReference>
<dbReference type="PROSITE" id="PS51094">
    <property type="entry name" value="PTS_EIIA_TYPE_2"/>
    <property type="match status" value="1"/>
</dbReference>
<evidence type="ECO:0000256" key="7">
    <source>
        <dbReference type="ARBA" id="ARBA00022683"/>
    </source>
</evidence>
<keyword evidence="3" id="KW-0813">Transport</keyword>